<reference evidence="3 4" key="1">
    <citation type="submission" date="2019-10" db="EMBL/GenBank/DDBJ databases">
        <title>Whole genome shotgun sequence of Acrocarpospora macrocephala NBRC 16266.</title>
        <authorList>
            <person name="Ichikawa N."/>
            <person name="Kimura A."/>
            <person name="Kitahashi Y."/>
            <person name="Komaki H."/>
            <person name="Oguchi A."/>
        </authorList>
    </citation>
    <scope>NUCLEOTIDE SEQUENCE [LARGE SCALE GENOMIC DNA]</scope>
    <source>
        <strain evidence="3 4">NBRC 16266</strain>
    </source>
</reference>
<dbReference type="Proteomes" id="UP000331127">
    <property type="component" value="Unassembled WGS sequence"/>
</dbReference>
<feature type="transmembrane region" description="Helical" evidence="1">
    <location>
        <begin position="20"/>
        <end position="51"/>
    </location>
</feature>
<proteinExistence type="predicted"/>
<organism evidence="3 4">
    <name type="scientific">Acrocarpospora macrocephala</name>
    <dbReference type="NCBI Taxonomy" id="150177"/>
    <lineage>
        <taxon>Bacteria</taxon>
        <taxon>Bacillati</taxon>
        <taxon>Actinomycetota</taxon>
        <taxon>Actinomycetes</taxon>
        <taxon>Streptosporangiales</taxon>
        <taxon>Streptosporangiaceae</taxon>
        <taxon>Acrocarpospora</taxon>
    </lineage>
</organism>
<sequence>MLDIALEALAGLFTPERLGWLLLGVLVGLVVGLIPGLGGVAGMSLLLPFVYGMDPHSAMALMIGIMAANHTSDTFPAVLVGVPGSAGAGATVMDGYPLAKQGQAGRALGASFTASMLGGIFGAAVLFAVLPLFRPLILAFGSPELFMLTMLGISTVAILARGAVAKGLLAALFGMLLSTVGSAPASPDYRYTFGSPYLTDGLPIAMVAMAIFAIPEFVDLLRRNKPISDVTARITAGRLEGARDTLRHPGLVLRSSGLGALLGAIPGVGGSAINWIVYGLTARLSKDRSRFGKGDIRGVIAPEAANNSMEGGQLIPALMFGIPGSGVTAVLLGGLILVGIQPGPELVSDANLPVVLTIVWSLVVANILATAICFSLRNFVAKLCLIPGRRLVPFLFVAVALAVYQTTQTWADIAMLLILGLFGWFAVHSGWSRAAFVVGFVLGPPAERYLWISMARYDLSWLVRPGVILIAVAILGVLLAGSLRKERPPVRDEVLVSAR</sequence>
<dbReference type="OrthoDB" id="9781349at2"/>
<feature type="transmembrane region" description="Helical" evidence="1">
    <location>
        <begin position="107"/>
        <end position="130"/>
    </location>
</feature>
<protein>
    <recommendedName>
        <fullName evidence="2">DUF112 domain-containing protein</fullName>
    </recommendedName>
</protein>
<evidence type="ECO:0000256" key="1">
    <source>
        <dbReference type="SAM" id="Phobius"/>
    </source>
</evidence>
<evidence type="ECO:0000313" key="4">
    <source>
        <dbReference type="Proteomes" id="UP000331127"/>
    </source>
</evidence>
<gene>
    <name evidence="3" type="ORF">Amac_066920</name>
</gene>
<keyword evidence="1" id="KW-0812">Transmembrane</keyword>
<feature type="transmembrane region" description="Helical" evidence="1">
    <location>
        <begin position="317"/>
        <end position="340"/>
    </location>
</feature>
<feature type="transmembrane region" description="Helical" evidence="1">
    <location>
        <begin position="352"/>
        <end position="376"/>
    </location>
</feature>
<keyword evidence="4" id="KW-1185">Reference proteome</keyword>
<dbReference type="AlphaFoldDB" id="A0A5M3WUM6"/>
<feature type="transmembrane region" description="Helical" evidence="1">
    <location>
        <begin position="167"/>
        <end position="185"/>
    </location>
</feature>
<feature type="transmembrane region" description="Helical" evidence="1">
    <location>
        <begin position="136"/>
        <end position="160"/>
    </location>
</feature>
<comment type="caution">
    <text evidence="3">The sequence shown here is derived from an EMBL/GenBank/DDBJ whole genome shotgun (WGS) entry which is preliminary data.</text>
</comment>
<feature type="transmembrane region" description="Helical" evidence="1">
    <location>
        <begin position="463"/>
        <end position="483"/>
    </location>
</feature>
<dbReference type="PANTHER" id="PTHR35342">
    <property type="entry name" value="TRICARBOXYLIC TRANSPORT PROTEIN"/>
    <property type="match status" value="1"/>
</dbReference>
<keyword evidence="1" id="KW-1133">Transmembrane helix</keyword>
<keyword evidence="1" id="KW-0472">Membrane</keyword>
<evidence type="ECO:0000313" key="3">
    <source>
        <dbReference type="EMBL" id="GES13095.1"/>
    </source>
</evidence>
<feature type="domain" description="DUF112" evidence="2">
    <location>
        <begin position="18"/>
        <end position="437"/>
    </location>
</feature>
<feature type="transmembrane region" description="Helical" evidence="1">
    <location>
        <begin position="434"/>
        <end position="451"/>
    </location>
</feature>
<dbReference type="InterPro" id="IPR002823">
    <property type="entry name" value="DUF112_TM"/>
</dbReference>
<name>A0A5M3WUM6_9ACTN</name>
<feature type="transmembrane region" description="Helical" evidence="1">
    <location>
        <begin position="197"/>
        <end position="218"/>
    </location>
</feature>
<dbReference type="Pfam" id="PF01970">
    <property type="entry name" value="TctA"/>
    <property type="match status" value="1"/>
</dbReference>
<dbReference type="EMBL" id="BLAE01000042">
    <property type="protein sequence ID" value="GES13095.1"/>
    <property type="molecule type" value="Genomic_DNA"/>
</dbReference>
<feature type="transmembrane region" description="Helical" evidence="1">
    <location>
        <begin position="410"/>
        <end position="427"/>
    </location>
</feature>
<feature type="transmembrane region" description="Helical" evidence="1">
    <location>
        <begin position="388"/>
        <end position="404"/>
    </location>
</feature>
<evidence type="ECO:0000259" key="2">
    <source>
        <dbReference type="Pfam" id="PF01970"/>
    </source>
</evidence>
<dbReference type="PANTHER" id="PTHR35342:SF5">
    <property type="entry name" value="TRICARBOXYLIC TRANSPORT PROTEIN"/>
    <property type="match status" value="1"/>
</dbReference>
<dbReference type="RefSeq" id="WP_155358371.1">
    <property type="nucleotide sequence ID" value="NZ_BAAAHL010000044.1"/>
</dbReference>
<accession>A0A5M3WUM6</accession>